<dbReference type="RefSeq" id="WP_070559196.1">
    <property type="nucleotide sequence ID" value="NZ_CAJHLJ010000001.1"/>
</dbReference>
<dbReference type="Gene3D" id="1.10.10.630">
    <property type="entry name" value="DnaD domain-like"/>
    <property type="match status" value="1"/>
</dbReference>
<dbReference type="InterPro" id="IPR036388">
    <property type="entry name" value="WH-like_DNA-bd_sf"/>
</dbReference>
<comment type="similarity">
    <text evidence="1">Belongs to the DnaB/DnaD family.</text>
</comment>
<keyword evidence="5" id="KW-1185">Reference proteome</keyword>
<name>A0A1E9PHN0_9LACT</name>
<evidence type="ECO:0000256" key="1">
    <source>
        <dbReference type="ARBA" id="ARBA00093462"/>
    </source>
</evidence>
<evidence type="ECO:0000313" key="6">
    <source>
        <dbReference type="Proteomes" id="UP001069047"/>
    </source>
</evidence>
<protein>
    <submittedName>
        <fullName evidence="3">Helix-turn-helix domain-containing protein</fullName>
    </submittedName>
</protein>
<dbReference type="Gene3D" id="1.10.10.10">
    <property type="entry name" value="Winged helix-like DNA-binding domain superfamily/Winged helix DNA-binding domain"/>
    <property type="match status" value="1"/>
</dbReference>
<reference evidence="4 5" key="1">
    <citation type="journal article" date="2020" name="J. Bacteriol.">
        <title>Aerococcus urinae Isolated from Women with Lower Urinary Tract Symptoms: In Vitro Aggregation and Genome Analysis.</title>
        <authorList>
            <person name="Hilt E.E."/>
            <person name="Putonti C."/>
            <person name="Thomas-White K."/>
            <person name="Lewis A.L."/>
            <person name="Visick K.L."/>
            <person name="Gilbert N.M."/>
            <person name="Wolfe A.J."/>
        </authorList>
    </citation>
    <scope>NUCLEOTIDE SEQUENCE [LARGE SCALE GENOMIC DNA]</scope>
    <source>
        <strain evidence="4 5">UMB1016</strain>
    </source>
</reference>
<dbReference type="EMBL" id="CP145132">
    <property type="protein sequence ID" value="WWC55384.1"/>
    <property type="molecule type" value="Genomic_DNA"/>
</dbReference>
<dbReference type="Pfam" id="PF13730">
    <property type="entry name" value="HTH_36"/>
    <property type="match status" value="2"/>
</dbReference>
<sequence>MHSPENYIRIPLFVRANQELTDDEKILFGEIEALSNNGYKACYASNAYFAKLYHVSERTISRRIQHLLEEGFITKLESNKRYLRVSHAKQKDFEGHSNIVDYPQYSVIPSSVRFNDSLSAGDRLMFGEIAVLSNNEWETCWVNNQYFTKLFAWSRSTIVRRINKLIEKNHIFRPKDKDSMFNDKRTLSLVDPLLLNEDEVDKDQKNNEVGLFVEKFSEPSMETVEVSDDKQSDNQSKCEFPNQIIDLRNFFINRQSAIVEFVKEENTVNINADDVKSDQEDVQICLGGVSNLSRGCVNRVYHNNINNNIENNIDNISSYKLYINNKLHTRKVEYNKIDDGSKQLLLFYKQNWKTPTRFIINQVISWKEKYGMDLMIYAFNRTLEYGVSSHAAFKYLKTMITNWEKANIDTLEAVRAMDSQRSQYVVTKPRYQEIEPAWFKVGKDPKEEIAEDERLSDETIRRLESRISALFG</sequence>
<evidence type="ECO:0000313" key="4">
    <source>
        <dbReference type="EMBL" id="WWC55384.1"/>
    </source>
</evidence>
<accession>A0A1E9PHN0</accession>
<evidence type="ECO:0000313" key="3">
    <source>
        <dbReference type="EMBL" id="MCY3087136.1"/>
    </source>
</evidence>
<feature type="domain" description="DnaB/C C-terminal" evidence="2">
    <location>
        <begin position="347"/>
        <end position="416"/>
    </location>
</feature>
<dbReference type="Pfam" id="PF07261">
    <property type="entry name" value="DnaB_2"/>
    <property type="match status" value="1"/>
</dbReference>
<organism evidence="3 6">
    <name type="scientific">Aerococcus mictus</name>
    <dbReference type="NCBI Taxonomy" id="2976810"/>
    <lineage>
        <taxon>Bacteria</taxon>
        <taxon>Bacillati</taxon>
        <taxon>Bacillota</taxon>
        <taxon>Bacilli</taxon>
        <taxon>Lactobacillales</taxon>
        <taxon>Aerococcaceae</taxon>
        <taxon>Aerococcus</taxon>
    </lineage>
</organism>
<proteinExistence type="inferred from homology"/>
<evidence type="ECO:0000259" key="2">
    <source>
        <dbReference type="Pfam" id="PF07261"/>
    </source>
</evidence>
<reference evidence="4" key="3">
    <citation type="submission" date="2024-02" db="EMBL/GenBank/DDBJ databases">
        <authorList>
            <person name="Choi B."/>
        </authorList>
    </citation>
    <scope>NUCLEOTIDE SEQUENCE</scope>
    <source>
        <strain evidence="4">UMB1016</strain>
    </source>
</reference>
<dbReference type="InterPro" id="IPR006343">
    <property type="entry name" value="DnaB/C_C"/>
</dbReference>
<accession>A0A9Q4H4Z1</accession>
<dbReference type="EMBL" id="JAOTMY010000001">
    <property type="protein sequence ID" value="MCY3087136.1"/>
    <property type="molecule type" value="Genomic_DNA"/>
</dbReference>
<dbReference type="InterPro" id="IPR034829">
    <property type="entry name" value="DnaD-like_sf"/>
</dbReference>
<dbReference type="Proteomes" id="UP000250354">
    <property type="component" value="Chromosome"/>
</dbReference>
<dbReference type="AlphaFoldDB" id="A0A1E9PHN0"/>
<dbReference type="NCBIfam" id="TIGR01446">
    <property type="entry name" value="DnaD_dom"/>
    <property type="match status" value="1"/>
</dbReference>
<reference evidence="3" key="2">
    <citation type="submission" date="2022-09" db="EMBL/GenBank/DDBJ databases">
        <title>Aerococcus urinae taxonomy study.</title>
        <authorList>
            <person name="Christensen J."/>
            <person name="Senneby E."/>
        </authorList>
    </citation>
    <scope>NUCLEOTIDE SEQUENCE</scope>
    <source>
        <strain evidence="3">LUND-41-B12</strain>
    </source>
</reference>
<dbReference type="SUPFAM" id="SSF158499">
    <property type="entry name" value="DnaD domain-like"/>
    <property type="match status" value="1"/>
</dbReference>
<gene>
    <name evidence="4" type="ORF">DBT44_0003500</name>
    <name evidence="3" type="ORF">ODY61_03255</name>
</gene>
<evidence type="ECO:0000313" key="5">
    <source>
        <dbReference type="Proteomes" id="UP000250354"/>
    </source>
</evidence>
<dbReference type="Proteomes" id="UP001069047">
    <property type="component" value="Unassembled WGS sequence"/>
</dbReference>